<evidence type="ECO:0000259" key="9">
    <source>
        <dbReference type="PROSITE" id="PS51032"/>
    </source>
</evidence>
<dbReference type="Pfam" id="PF00847">
    <property type="entry name" value="AP2"/>
    <property type="match status" value="1"/>
</dbReference>
<dbReference type="AlphaFoldDB" id="A0A9E8Z7Y6"/>
<dbReference type="GO" id="GO:0003677">
    <property type="term" value="F:DNA binding"/>
    <property type="evidence" value="ECO:0007669"/>
    <property type="project" value="UniProtKB-KW"/>
</dbReference>
<dbReference type="Gene3D" id="3.30.730.10">
    <property type="entry name" value="AP2/ERF domain"/>
    <property type="match status" value="1"/>
</dbReference>
<dbReference type="SMART" id="SM00380">
    <property type="entry name" value="AP2"/>
    <property type="match status" value="1"/>
</dbReference>
<reference evidence="10" key="1">
    <citation type="submission" date="2022-08" db="EMBL/GenBank/DDBJ databases">
        <title>Phylogenomics of transcriptionally active AP2/ERF and bHLH transcription factors and their promoter regions regulating camptothecin biosynthesis in Nothapodytes nimmoniana.</title>
        <authorList>
            <person name="Godbole R.C."/>
            <person name="Pable A.A."/>
            <person name="Singh S."/>
            <person name="Barvkar V.T."/>
        </authorList>
    </citation>
    <scope>NUCLEOTIDE SEQUENCE</scope>
</reference>
<dbReference type="CDD" id="cd00018">
    <property type="entry name" value="AP2"/>
    <property type="match status" value="1"/>
</dbReference>
<dbReference type="InterPro" id="IPR001471">
    <property type="entry name" value="AP2/ERF_dom"/>
</dbReference>
<dbReference type="InterPro" id="IPR016177">
    <property type="entry name" value="DNA-bd_dom_sf"/>
</dbReference>
<evidence type="ECO:0000256" key="6">
    <source>
        <dbReference type="ARBA" id="ARBA00023242"/>
    </source>
</evidence>
<evidence type="ECO:0000313" key="10">
    <source>
        <dbReference type="EMBL" id="WAK86006.1"/>
    </source>
</evidence>
<feature type="region of interest" description="Disordered" evidence="8">
    <location>
        <begin position="135"/>
        <end position="154"/>
    </location>
</feature>
<dbReference type="SUPFAM" id="SSF54171">
    <property type="entry name" value="DNA-binding domain"/>
    <property type="match status" value="1"/>
</dbReference>
<evidence type="ECO:0000256" key="1">
    <source>
        <dbReference type="ARBA" id="ARBA00004123"/>
    </source>
</evidence>
<dbReference type="PROSITE" id="PS51032">
    <property type="entry name" value="AP2_ERF"/>
    <property type="match status" value="1"/>
</dbReference>
<organism evidence="10">
    <name type="scientific">Nothapodytes nimmoniana</name>
    <name type="common">Nothapodytes foetida</name>
    <dbReference type="NCBI Taxonomy" id="159386"/>
    <lineage>
        <taxon>Eukaryota</taxon>
        <taxon>Viridiplantae</taxon>
        <taxon>Streptophyta</taxon>
        <taxon>Embryophyta</taxon>
        <taxon>Tracheophyta</taxon>
        <taxon>Spermatophyta</taxon>
        <taxon>Magnoliopsida</taxon>
        <taxon>eudicotyledons</taxon>
        <taxon>Gunneridae</taxon>
        <taxon>Pentapetalae</taxon>
        <taxon>asterids</taxon>
        <taxon>lamiids</taxon>
        <taxon>Icacinales</taxon>
        <taxon>Icacinaceae</taxon>
        <taxon>Nothapodytes</taxon>
    </lineage>
</organism>
<feature type="compositionally biased region" description="Low complexity" evidence="8">
    <location>
        <begin position="22"/>
        <end position="32"/>
    </location>
</feature>
<evidence type="ECO:0000256" key="5">
    <source>
        <dbReference type="ARBA" id="ARBA00023163"/>
    </source>
</evidence>
<evidence type="ECO:0000256" key="7">
    <source>
        <dbReference type="ARBA" id="ARBA00024343"/>
    </source>
</evidence>
<keyword evidence="5" id="KW-0804">Transcription</keyword>
<accession>A0A9E8Z7Y6</accession>
<keyword evidence="4" id="KW-0010">Activator</keyword>
<keyword evidence="6" id="KW-0539">Nucleus</keyword>
<evidence type="ECO:0000256" key="3">
    <source>
        <dbReference type="ARBA" id="ARBA00023125"/>
    </source>
</evidence>
<proteinExistence type="evidence at transcript level"/>
<feature type="compositionally biased region" description="Low complexity" evidence="8">
    <location>
        <begin position="135"/>
        <end position="147"/>
    </location>
</feature>
<feature type="domain" description="AP2/ERF" evidence="9">
    <location>
        <begin position="40"/>
        <end position="99"/>
    </location>
</feature>
<dbReference type="PANTHER" id="PTHR31839:SF42">
    <property type="entry name" value="DEHYDRATION-RESPONSIVE ELEMENT-BINDING PROTEIN 1F"/>
    <property type="match status" value="1"/>
</dbReference>
<dbReference type="PRINTS" id="PR00367">
    <property type="entry name" value="ETHRSPELEMNT"/>
</dbReference>
<dbReference type="EMBL" id="OP311478">
    <property type="protein sequence ID" value="WAK86006.1"/>
    <property type="molecule type" value="mRNA"/>
</dbReference>
<sequence>MEFEDDRCSSSSSNKSSKKDLSSSVSLSMQKPSKIGARKIYRGVRRRNTNGRKWGSQICDPISKSRIWLGTFPTQEMAARAYDVAALTLRGGSVSLNFPDSVWRLRRPKSTSVKDIQMAAIDAANAFRRSVPCSSSSSSSSCCPDSSLTEVTGPQSDNKLLHEQQQQQQALEFKPLLPHNEKSTVVNDSEDLNGKLGPGNLMERVFIDEEALFNMPALLENMAEGMLLTPPTMNKEVSNWEDMPTELDLVLWRH</sequence>
<keyword evidence="2" id="KW-0805">Transcription regulation</keyword>
<protein>
    <submittedName>
        <fullName evidence="10">Transcription factor ERF45</fullName>
    </submittedName>
</protein>
<keyword evidence="3" id="KW-0238">DNA-binding</keyword>
<dbReference type="InterPro" id="IPR036955">
    <property type="entry name" value="AP2/ERF_dom_sf"/>
</dbReference>
<feature type="region of interest" description="Disordered" evidence="8">
    <location>
        <begin position="1"/>
        <end position="32"/>
    </location>
</feature>
<evidence type="ECO:0000256" key="4">
    <source>
        <dbReference type="ARBA" id="ARBA00023159"/>
    </source>
</evidence>
<dbReference type="PANTHER" id="PTHR31839">
    <property type="entry name" value="DEHYDRATION-RESPONSIVE ELEMENT-BINDING PROTEIN 1D"/>
    <property type="match status" value="1"/>
</dbReference>
<name>A0A9E8Z7Y6_NOTNI</name>
<comment type="similarity">
    <text evidence="7">Belongs to the AP2/ERF transcription factor family. ERF subfamily.</text>
</comment>
<dbReference type="GO" id="GO:0003700">
    <property type="term" value="F:DNA-binding transcription factor activity"/>
    <property type="evidence" value="ECO:0007669"/>
    <property type="project" value="InterPro"/>
</dbReference>
<dbReference type="GO" id="GO:0005634">
    <property type="term" value="C:nucleus"/>
    <property type="evidence" value="ECO:0007669"/>
    <property type="project" value="UniProtKB-SubCell"/>
</dbReference>
<evidence type="ECO:0000256" key="8">
    <source>
        <dbReference type="SAM" id="MobiDB-lite"/>
    </source>
</evidence>
<evidence type="ECO:0000256" key="2">
    <source>
        <dbReference type="ARBA" id="ARBA00023015"/>
    </source>
</evidence>
<comment type="subcellular location">
    <subcellularLocation>
        <location evidence="1">Nucleus</location>
    </subcellularLocation>
</comment>
<dbReference type="InterPro" id="IPR045277">
    <property type="entry name" value="DRE1A-I"/>
</dbReference>